<feature type="region of interest" description="Disordered" evidence="1">
    <location>
        <begin position="382"/>
        <end position="405"/>
    </location>
</feature>
<accession>A0A427YQI7</accession>
<comment type="caution">
    <text evidence="2">The sequence shown here is derived from an EMBL/GenBank/DDBJ whole genome shotgun (WGS) entry which is preliminary data.</text>
</comment>
<evidence type="ECO:0000313" key="3">
    <source>
        <dbReference type="Proteomes" id="UP000279259"/>
    </source>
</evidence>
<protein>
    <submittedName>
        <fullName evidence="2">Uncharacterized protein</fullName>
    </submittedName>
</protein>
<feature type="compositionally biased region" description="Gly residues" evidence="1">
    <location>
        <begin position="382"/>
        <end position="398"/>
    </location>
</feature>
<evidence type="ECO:0000313" key="2">
    <source>
        <dbReference type="EMBL" id="RSH93339.1"/>
    </source>
</evidence>
<proteinExistence type="predicted"/>
<name>A0A427YQI7_9TREE</name>
<sequence>MNRYPVPPKRPSADDDVPAEVYTGRILHGLMEERRVGAEGTVRTGEYLAVDLAAVSVAGLDERVSGRLELEKLVWEQLRPCGEIHTWMYQRDVNHSHLIIILVGFVQVEAARRAYMINGYEYDQPTMSKLAVRRRTYFPNNWGFLAQGGARRRRNTAGRGINSVFAARNMQQKYPLGTDPSLPIAPPVQSLLPFLDPTTGSPYPDVQPFRPRMSQLEYQRTRPINVPEVISRAHGLAWRGPTYHFFDDVDDGRDLSVCNSAHVPYGFEVDFDQLVGRSIQEDTVAFLKNKGFAWATAPATPAQKHLLTIPLDALRSSGMLPSTFPPNWMAEEEPREVRLALERRHAVMEWHHERRRAGLEYAKVNWGPGYIGVYGAGTSIGGAGASRGTAGRGRGAGMRGAPRRE</sequence>
<dbReference type="OrthoDB" id="10405797at2759"/>
<keyword evidence="3" id="KW-1185">Reference proteome</keyword>
<reference evidence="2 3" key="1">
    <citation type="submission" date="2018-11" db="EMBL/GenBank/DDBJ databases">
        <title>Genome sequence of Saitozyma podzolica DSM 27192.</title>
        <authorList>
            <person name="Aliyu H."/>
            <person name="Gorte O."/>
            <person name="Ochsenreither K."/>
        </authorList>
    </citation>
    <scope>NUCLEOTIDE SEQUENCE [LARGE SCALE GENOMIC DNA]</scope>
    <source>
        <strain evidence="2 3">DSM 27192</strain>
    </source>
</reference>
<dbReference type="EMBL" id="RSCD01000004">
    <property type="protein sequence ID" value="RSH93339.1"/>
    <property type="molecule type" value="Genomic_DNA"/>
</dbReference>
<dbReference type="Proteomes" id="UP000279259">
    <property type="component" value="Unassembled WGS sequence"/>
</dbReference>
<gene>
    <name evidence="2" type="ORF">EHS25_007694</name>
</gene>
<dbReference type="AlphaFoldDB" id="A0A427YQI7"/>
<evidence type="ECO:0000256" key="1">
    <source>
        <dbReference type="SAM" id="MobiDB-lite"/>
    </source>
</evidence>
<organism evidence="2 3">
    <name type="scientific">Saitozyma podzolica</name>
    <dbReference type="NCBI Taxonomy" id="1890683"/>
    <lineage>
        <taxon>Eukaryota</taxon>
        <taxon>Fungi</taxon>
        <taxon>Dikarya</taxon>
        <taxon>Basidiomycota</taxon>
        <taxon>Agaricomycotina</taxon>
        <taxon>Tremellomycetes</taxon>
        <taxon>Tremellales</taxon>
        <taxon>Trimorphomycetaceae</taxon>
        <taxon>Saitozyma</taxon>
    </lineage>
</organism>